<proteinExistence type="predicted"/>
<dbReference type="EMBL" id="KZ302397">
    <property type="protein sequence ID" value="PFH45411.1"/>
    <property type="molecule type" value="Genomic_DNA"/>
</dbReference>
<feature type="region of interest" description="Disordered" evidence="1">
    <location>
        <begin position="34"/>
        <end position="157"/>
    </location>
</feature>
<name>A0A2A9NAY9_9AGAR</name>
<protein>
    <submittedName>
        <fullName evidence="2">Uncharacterized protein</fullName>
    </submittedName>
</protein>
<accession>A0A2A9NAY9</accession>
<feature type="compositionally biased region" description="Polar residues" evidence="1">
    <location>
        <begin position="102"/>
        <end position="114"/>
    </location>
</feature>
<organism evidence="2 3">
    <name type="scientific">Amanita thiersii Skay4041</name>
    <dbReference type="NCBI Taxonomy" id="703135"/>
    <lineage>
        <taxon>Eukaryota</taxon>
        <taxon>Fungi</taxon>
        <taxon>Dikarya</taxon>
        <taxon>Basidiomycota</taxon>
        <taxon>Agaricomycotina</taxon>
        <taxon>Agaricomycetes</taxon>
        <taxon>Agaricomycetidae</taxon>
        <taxon>Agaricales</taxon>
        <taxon>Pluteineae</taxon>
        <taxon>Amanitaceae</taxon>
        <taxon>Amanita</taxon>
    </lineage>
</organism>
<sequence>MNGTFTSSRSGLSGISVYHTPSSSLFDQDMFESALSSPVGSPVSTSPGLGAQVNNSTDTHNENGNGDTLKDTTYLDTHDHEEAGAGTSLTDDRRAGKKRRNSAGTASSGATVTPSLFAREGRRGGGAPSASSNRDEDDISINIGTMHNDDDDDDAQLHSVDTAPEETVTALERGPRLFFTSAKTGEGVADVFEYIAARVVRRVEYEEALEERRIHVREGTGDTAIVRLSGGGWGKVGEDWRWGRCC</sequence>
<evidence type="ECO:0000256" key="1">
    <source>
        <dbReference type="SAM" id="MobiDB-lite"/>
    </source>
</evidence>
<dbReference type="OrthoDB" id="3060390at2759"/>
<evidence type="ECO:0000313" key="2">
    <source>
        <dbReference type="EMBL" id="PFH45411.1"/>
    </source>
</evidence>
<dbReference type="AlphaFoldDB" id="A0A2A9NAY9"/>
<keyword evidence="3" id="KW-1185">Reference proteome</keyword>
<dbReference type="Proteomes" id="UP000242287">
    <property type="component" value="Unassembled WGS sequence"/>
</dbReference>
<dbReference type="STRING" id="703135.A0A2A9NAY9"/>
<feature type="compositionally biased region" description="Low complexity" evidence="1">
    <location>
        <begin position="35"/>
        <end position="50"/>
    </location>
</feature>
<evidence type="ECO:0000313" key="3">
    <source>
        <dbReference type="Proteomes" id="UP000242287"/>
    </source>
</evidence>
<reference evidence="2 3" key="1">
    <citation type="submission" date="2014-02" db="EMBL/GenBank/DDBJ databases">
        <title>Transposable element dynamics among asymbiotic and ectomycorrhizal Amanita fungi.</title>
        <authorList>
            <consortium name="DOE Joint Genome Institute"/>
            <person name="Hess J."/>
            <person name="Skrede I."/>
            <person name="Wolfe B."/>
            <person name="LaButti K."/>
            <person name="Ohm R.A."/>
            <person name="Grigoriev I.V."/>
            <person name="Pringle A."/>
        </authorList>
    </citation>
    <scope>NUCLEOTIDE SEQUENCE [LARGE SCALE GENOMIC DNA]</scope>
    <source>
        <strain evidence="2 3">SKay4041</strain>
    </source>
</reference>
<gene>
    <name evidence="2" type="ORF">AMATHDRAFT_71730</name>
</gene>
<feature type="compositionally biased region" description="Polar residues" evidence="1">
    <location>
        <begin position="52"/>
        <end position="66"/>
    </location>
</feature>